<dbReference type="PANTHER" id="PTHR30514:SF18">
    <property type="entry name" value="RPIR-FAMILY TRANSCRIPTIONAL REGULATOR"/>
    <property type="match status" value="1"/>
</dbReference>
<dbReference type="EMBL" id="JADKNH010000006">
    <property type="protein sequence ID" value="MBF4693659.1"/>
    <property type="molecule type" value="Genomic_DNA"/>
</dbReference>
<evidence type="ECO:0000259" key="4">
    <source>
        <dbReference type="PROSITE" id="PS51071"/>
    </source>
</evidence>
<evidence type="ECO:0000313" key="6">
    <source>
        <dbReference type="EMBL" id="MBF4693659.1"/>
    </source>
</evidence>
<keyword evidence="1" id="KW-0805">Transcription regulation</keyword>
<dbReference type="RefSeq" id="WP_194701901.1">
    <property type="nucleotide sequence ID" value="NZ_JADKNH010000006.1"/>
</dbReference>
<keyword evidence="2" id="KW-0238">DNA-binding</keyword>
<proteinExistence type="predicted"/>
<name>A0ABR9ZT74_9FIRM</name>
<dbReference type="InterPro" id="IPR009057">
    <property type="entry name" value="Homeodomain-like_sf"/>
</dbReference>
<dbReference type="InterPro" id="IPR047640">
    <property type="entry name" value="RpiR-like"/>
</dbReference>
<gene>
    <name evidence="6" type="ORF">ISU02_11025</name>
</gene>
<accession>A0ABR9ZT74</accession>
<reference evidence="6 7" key="1">
    <citation type="submission" date="2020-11" db="EMBL/GenBank/DDBJ databases">
        <title>Fusibacter basophilias sp. nov.</title>
        <authorList>
            <person name="Qiu D."/>
        </authorList>
    </citation>
    <scope>NUCLEOTIDE SEQUENCE [LARGE SCALE GENOMIC DNA]</scope>
    <source>
        <strain evidence="6 7">Q10-2</strain>
    </source>
</reference>
<dbReference type="InterPro" id="IPR035472">
    <property type="entry name" value="RpiR-like_SIS"/>
</dbReference>
<feature type="domain" description="SIS" evidence="5">
    <location>
        <begin position="125"/>
        <end position="262"/>
    </location>
</feature>
<evidence type="ECO:0000256" key="3">
    <source>
        <dbReference type="ARBA" id="ARBA00023163"/>
    </source>
</evidence>
<dbReference type="Gene3D" id="1.10.10.10">
    <property type="entry name" value="Winged helix-like DNA-binding domain superfamily/Winged helix DNA-binding domain"/>
    <property type="match status" value="1"/>
</dbReference>
<organism evidence="6 7">
    <name type="scientific">Fusibacter ferrireducens</name>
    <dbReference type="NCBI Taxonomy" id="2785058"/>
    <lineage>
        <taxon>Bacteria</taxon>
        <taxon>Bacillati</taxon>
        <taxon>Bacillota</taxon>
        <taxon>Clostridia</taxon>
        <taxon>Eubacteriales</taxon>
        <taxon>Eubacteriales Family XII. Incertae Sedis</taxon>
        <taxon>Fusibacter</taxon>
    </lineage>
</organism>
<dbReference type="PANTHER" id="PTHR30514">
    <property type="entry name" value="GLUCOKINASE"/>
    <property type="match status" value="1"/>
</dbReference>
<dbReference type="InterPro" id="IPR000281">
    <property type="entry name" value="HTH_RpiR"/>
</dbReference>
<keyword evidence="7" id="KW-1185">Reference proteome</keyword>
<dbReference type="InterPro" id="IPR046348">
    <property type="entry name" value="SIS_dom_sf"/>
</dbReference>
<keyword evidence="3" id="KW-0804">Transcription</keyword>
<evidence type="ECO:0000313" key="7">
    <source>
        <dbReference type="Proteomes" id="UP000614200"/>
    </source>
</evidence>
<dbReference type="PROSITE" id="PS51464">
    <property type="entry name" value="SIS"/>
    <property type="match status" value="1"/>
</dbReference>
<dbReference type="Pfam" id="PF01380">
    <property type="entry name" value="SIS"/>
    <property type="match status" value="1"/>
</dbReference>
<evidence type="ECO:0000256" key="2">
    <source>
        <dbReference type="ARBA" id="ARBA00023125"/>
    </source>
</evidence>
<evidence type="ECO:0000259" key="5">
    <source>
        <dbReference type="PROSITE" id="PS51464"/>
    </source>
</evidence>
<feature type="domain" description="HTH rpiR-type" evidence="4">
    <location>
        <begin position="4"/>
        <end position="80"/>
    </location>
</feature>
<dbReference type="SUPFAM" id="SSF53697">
    <property type="entry name" value="SIS domain"/>
    <property type="match status" value="1"/>
</dbReference>
<dbReference type="Pfam" id="PF01418">
    <property type="entry name" value="HTH_6"/>
    <property type="match status" value="1"/>
</dbReference>
<evidence type="ECO:0000256" key="1">
    <source>
        <dbReference type="ARBA" id="ARBA00023015"/>
    </source>
</evidence>
<dbReference type="PROSITE" id="PS51071">
    <property type="entry name" value="HTH_RPIR"/>
    <property type="match status" value="1"/>
</dbReference>
<dbReference type="SUPFAM" id="SSF46689">
    <property type="entry name" value="Homeodomain-like"/>
    <property type="match status" value="1"/>
</dbReference>
<protein>
    <submittedName>
        <fullName evidence="6">MurR/RpiR family transcriptional regulator</fullName>
    </submittedName>
</protein>
<dbReference type="InterPro" id="IPR001347">
    <property type="entry name" value="SIS_dom"/>
</dbReference>
<sequence>MSNSDLLGRIRQRYLTLSKSHKKIADFILENYDKVAFMTASTLGKNVNISESTVVRFANAIGYEGYPQLQKELQETIKTKLTTVQRFELSKEHQEAEYLTKIMVNDMDHIRQTIDQFDYDLIDKVIEEIIHSKKVYILGLRSSSVLANYLGFYLNFILPEIHIIQESAQDVYDQLLNLSEDDVMIVLSFPRYSKRTYDCVNYAIKKSATIIGITDGMNSPLYEKVKYCLIAKYNMNTFIDSFVAPMSLINALIIGVSIRKEGVEKNLEKLERIWDDYGVYNIK</sequence>
<dbReference type="CDD" id="cd05013">
    <property type="entry name" value="SIS_RpiR"/>
    <property type="match status" value="1"/>
</dbReference>
<comment type="caution">
    <text evidence="6">The sequence shown here is derived from an EMBL/GenBank/DDBJ whole genome shotgun (WGS) entry which is preliminary data.</text>
</comment>
<dbReference type="Gene3D" id="3.40.50.10490">
    <property type="entry name" value="Glucose-6-phosphate isomerase like protein, domain 1"/>
    <property type="match status" value="1"/>
</dbReference>
<dbReference type="InterPro" id="IPR036388">
    <property type="entry name" value="WH-like_DNA-bd_sf"/>
</dbReference>
<dbReference type="Proteomes" id="UP000614200">
    <property type="component" value="Unassembled WGS sequence"/>
</dbReference>